<evidence type="ECO:0000313" key="4">
    <source>
        <dbReference type="Proteomes" id="UP001152467"/>
    </source>
</evidence>
<dbReference type="Proteomes" id="UP001152467">
    <property type="component" value="Unassembled WGS sequence"/>
</dbReference>
<feature type="transmembrane region" description="Helical" evidence="1">
    <location>
        <begin position="108"/>
        <end position="127"/>
    </location>
</feature>
<organism evidence="3 4">
    <name type="scientific">Pseudoalteromonas holothuriae</name>
    <dbReference type="NCBI Taxonomy" id="2963714"/>
    <lineage>
        <taxon>Bacteria</taxon>
        <taxon>Pseudomonadati</taxon>
        <taxon>Pseudomonadota</taxon>
        <taxon>Gammaproteobacteria</taxon>
        <taxon>Alteromonadales</taxon>
        <taxon>Pseudoalteromonadaceae</taxon>
        <taxon>Pseudoalteromonas</taxon>
    </lineage>
</organism>
<protein>
    <recommendedName>
        <fullName evidence="6">Letm1 RBD domain-containing protein</fullName>
    </recommendedName>
</protein>
<dbReference type="Proteomes" id="UP001152485">
    <property type="component" value="Unassembled WGS sequence"/>
</dbReference>
<evidence type="ECO:0000313" key="3">
    <source>
        <dbReference type="EMBL" id="CAH9061253.1"/>
    </source>
</evidence>
<gene>
    <name evidence="3" type="ORF">PSECIP111854_02769</name>
    <name evidence="2" type="ORF">PSECIP111951_00222</name>
</gene>
<evidence type="ECO:0008006" key="6">
    <source>
        <dbReference type="Google" id="ProtNLM"/>
    </source>
</evidence>
<keyword evidence="1" id="KW-1133">Transmembrane helix</keyword>
<keyword evidence="1" id="KW-0812">Transmembrane</keyword>
<reference evidence="3 5" key="1">
    <citation type="submission" date="2022-07" db="EMBL/GenBank/DDBJ databases">
        <authorList>
            <person name="Criscuolo A."/>
        </authorList>
    </citation>
    <scope>NUCLEOTIDE SEQUENCE</scope>
    <source>
        <strain evidence="5">CIP 111951</strain>
        <strain evidence="3">CIP111854</strain>
        <strain evidence="2">CIP111951</strain>
    </source>
</reference>
<evidence type="ECO:0000256" key="1">
    <source>
        <dbReference type="SAM" id="Phobius"/>
    </source>
</evidence>
<keyword evidence="4" id="KW-1185">Reference proteome</keyword>
<dbReference type="AlphaFoldDB" id="A0A9W4R0T2"/>
<dbReference type="EMBL" id="CAMAPC010000011">
    <property type="protein sequence ID" value="CAH9061253.1"/>
    <property type="molecule type" value="Genomic_DNA"/>
</dbReference>
<evidence type="ECO:0000313" key="2">
    <source>
        <dbReference type="EMBL" id="CAH9050588.1"/>
    </source>
</evidence>
<dbReference type="EMBL" id="CAMAPD010000001">
    <property type="protein sequence ID" value="CAH9050588.1"/>
    <property type="molecule type" value="Genomic_DNA"/>
</dbReference>
<comment type="caution">
    <text evidence="3">The sequence shown here is derived from an EMBL/GenBank/DDBJ whole genome shotgun (WGS) entry which is preliminary data.</text>
</comment>
<keyword evidence="1" id="KW-0472">Membrane</keyword>
<evidence type="ECO:0000313" key="5">
    <source>
        <dbReference type="Proteomes" id="UP001152485"/>
    </source>
</evidence>
<proteinExistence type="predicted"/>
<name>A0A9W4R0T2_9GAMM</name>
<sequence length="151" mass="17390">MCKKLRLKSHSTIKRKFAKLWDDLNQQWRCMKLIKVIHKAPMRVAKISKRRQQIRLRRAMIELKLALSQEKQETKEMLDIYKRYSSGKAQKSELVVANKQFVDLLKGLGLGVFALLPFAPITIPLIVKLGQWVGVDVLPSSFSSSNKASRK</sequence>
<accession>A0A9W4R0T2</accession>